<dbReference type="InterPro" id="IPR041232">
    <property type="entry name" value="NPL"/>
</dbReference>
<feature type="region of interest" description="Disordered" evidence="1">
    <location>
        <begin position="98"/>
        <end position="142"/>
    </location>
</feature>
<feature type="compositionally biased region" description="Acidic residues" evidence="1">
    <location>
        <begin position="99"/>
        <end position="119"/>
    </location>
</feature>
<feature type="domain" description="Nucleoplasmin-like" evidence="2">
    <location>
        <begin position="2"/>
        <end position="91"/>
    </location>
</feature>
<reference evidence="3 4" key="1">
    <citation type="submission" date="2012-10" db="EMBL/GenBank/DDBJ databases">
        <authorList>
            <person name="Zafar N."/>
            <person name="Inman J."/>
            <person name="Hall N."/>
            <person name="Lorenzi H."/>
            <person name="Caler E."/>
        </authorList>
    </citation>
    <scope>NUCLEOTIDE SEQUENCE [LARGE SCALE GENOMIC DNA]</scope>
    <source>
        <strain evidence="3 4">IP1</strain>
    </source>
</reference>
<evidence type="ECO:0000313" key="4">
    <source>
        <dbReference type="Proteomes" id="UP000014680"/>
    </source>
</evidence>
<dbReference type="RefSeq" id="XP_004261917.1">
    <property type="nucleotide sequence ID" value="XM_004261869.1"/>
</dbReference>
<dbReference type="AlphaFoldDB" id="A0A0A1UEW7"/>
<evidence type="ECO:0000256" key="1">
    <source>
        <dbReference type="SAM" id="MobiDB-lite"/>
    </source>
</evidence>
<dbReference type="Proteomes" id="UP000014680">
    <property type="component" value="Unassembled WGS sequence"/>
</dbReference>
<organism evidence="3 4">
    <name type="scientific">Entamoeba invadens IP1</name>
    <dbReference type="NCBI Taxonomy" id="370355"/>
    <lineage>
        <taxon>Eukaryota</taxon>
        <taxon>Amoebozoa</taxon>
        <taxon>Evosea</taxon>
        <taxon>Archamoebae</taxon>
        <taxon>Mastigamoebida</taxon>
        <taxon>Entamoebidae</taxon>
        <taxon>Entamoeba</taxon>
    </lineage>
</organism>
<keyword evidence="4" id="KW-1185">Reference proteome</keyword>
<dbReference type="VEuPathDB" id="AmoebaDB:EIN_428720"/>
<name>A0A0A1UEW7_ENTIV</name>
<proteinExistence type="predicted"/>
<dbReference type="EMBL" id="KB206168">
    <property type="protein sequence ID" value="ELP95146.1"/>
    <property type="molecule type" value="Genomic_DNA"/>
</dbReference>
<dbReference type="GeneID" id="14894218"/>
<evidence type="ECO:0000259" key="2">
    <source>
        <dbReference type="Pfam" id="PF17800"/>
    </source>
</evidence>
<feature type="compositionally biased region" description="Basic residues" evidence="1">
    <location>
        <begin position="131"/>
        <end position="142"/>
    </location>
</feature>
<dbReference type="OMA" id="AYIDIYI"/>
<dbReference type="OrthoDB" id="29951at2759"/>
<accession>A0A0A1UEW7</accession>
<dbReference type="Gene3D" id="2.60.120.340">
    <property type="entry name" value="Nucleoplasmin core domain"/>
    <property type="match status" value="1"/>
</dbReference>
<protein>
    <recommendedName>
        <fullName evidence="2">Nucleoplasmin-like domain-containing protein</fullName>
    </recommendedName>
</protein>
<evidence type="ECO:0000313" key="3">
    <source>
        <dbReference type="EMBL" id="ELP95146.1"/>
    </source>
</evidence>
<gene>
    <name evidence="3" type="ORF">EIN_428720</name>
</gene>
<dbReference type="KEGG" id="eiv:EIN_428720"/>
<dbReference type="Pfam" id="PF17800">
    <property type="entry name" value="NPL"/>
    <property type="match status" value="1"/>
</dbReference>
<feature type="compositionally biased region" description="Basic and acidic residues" evidence="1">
    <location>
        <begin position="120"/>
        <end position="130"/>
    </location>
</feature>
<sequence length="142" mass="16173">MFWSLVVKPNEKTEFKTGDILHITNAMLVTKTKTELKQRSQLSILCNQTKTLIVSFIPGHRDHTQLDLVIAKQNVVFLNTGIHSIHLSGYITKISQEENAMEEDDEELPALGSDNEDDEELKKKEKDSKAIKKPKEKKPKVC</sequence>